<dbReference type="Gene3D" id="2.60.120.10">
    <property type="entry name" value="Jelly Rolls"/>
    <property type="match status" value="1"/>
</dbReference>
<comment type="caution">
    <text evidence="2">The sequence shown here is derived from an EMBL/GenBank/DDBJ whole genome shotgun (WGS) entry which is preliminary data.</text>
</comment>
<evidence type="ECO:0000256" key="1">
    <source>
        <dbReference type="SAM" id="MobiDB-lite"/>
    </source>
</evidence>
<dbReference type="AlphaFoldDB" id="A0A8H6Y6N5"/>
<keyword evidence="2" id="KW-0560">Oxidoreductase</keyword>
<dbReference type="SUPFAM" id="SSF51182">
    <property type="entry name" value="RmlC-like cupins"/>
    <property type="match status" value="1"/>
</dbReference>
<organism evidence="2 3">
    <name type="scientific">Mycena sanguinolenta</name>
    <dbReference type="NCBI Taxonomy" id="230812"/>
    <lineage>
        <taxon>Eukaryota</taxon>
        <taxon>Fungi</taxon>
        <taxon>Dikarya</taxon>
        <taxon>Basidiomycota</taxon>
        <taxon>Agaricomycotina</taxon>
        <taxon>Agaricomycetes</taxon>
        <taxon>Agaricomycetidae</taxon>
        <taxon>Agaricales</taxon>
        <taxon>Marasmiineae</taxon>
        <taxon>Mycenaceae</taxon>
        <taxon>Mycena</taxon>
    </lineage>
</organism>
<dbReference type="InterPro" id="IPR014710">
    <property type="entry name" value="RmlC-like_jellyroll"/>
</dbReference>
<dbReference type="InterPro" id="IPR011051">
    <property type="entry name" value="RmlC_Cupin_sf"/>
</dbReference>
<reference evidence="2" key="1">
    <citation type="submission" date="2020-05" db="EMBL/GenBank/DDBJ databases">
        <title>Mycena genomes resolve the evolution of fungal bioluminescence.</title>
        <authorList>
            <person name="Tsai I.J."/>
        </authorList>
    </citation>
    <scope>NUCLEOTIDE SEQUENCE</scope>
    <source>
        <strain evidence="2">160909Yilan</strain>
    </source>
</reference>
<protein>
    <submittedName>
        <fullName evidence="2">1,2-dihydroxy-3-keto-5-methylthiopentene dioxygenase</fullName>
    </submittedName>
</protein>
<keyword evidence="3" id="KW-1185">Reference proteome</keyword>
<feature type="region of interest" description="Disordered" evidence="1">
    <location>
        <begin position="176"/>
        <end position="218"/>
    </location>
</feature>
<dbReference type="Proteomes" id="UP000623467">
    <property type="component" value="Unassembled WGS sequence"/>
</dbReference>
<dbReference type="EMBL" id="JACAZH010000012">
    <property type="protein sequence ID" value="KAF7353414.1"/>
    <property type="molecule type" value="Genomic_DNA"/>
</dbReference>
<name>A0A8H6Y6N5_9AGAR</name>
<evidence type="ECO:0000313" key="3">
    <source>
        <dbReference type="Proteomes" id="UP000623467"/>
    </source>
</evidence>
<keyword evidence="2" id="KW-0223">Dioxygenase</keyword>
<accession>A0A8H6Y6N5</accession>
<dbReference type="GO" id="GO:0051213">
    <property type="term" value="F:dioxygenase activity"/>
    <property type="evidence" value="ECO:0007669"/>
    <property type="project" value="UniProtKB-KW"/>
</dbReference>
<gene>
    <name evidence="2" type="ORF">MSAN_01530500</name>
</gene>
<proteinExistence type="predicted"/>
<feature type="compositionally biased region" description="Low complexity" evidence="1">
    <location>
        <begin position="176"/>
        <end position="190"/>
    </location>
</feature>
<evidence type="ECO:0000313" key="2">
    <source>
        <dbReference type="EMBL" id="KAF7353414.1"/>
    </source>
</evidence>
<sequence length="289" mass="31362">MFPVPLLALSTHSHLAHCTSPNPCSIRPVVNLPTDQRLPHITDPARPVSAETLANLGVLSWHVLVPASSNESQSISEEEDCEVNRVAKKRGYKNRDVINVSRESMGSVYEEKIRGKICTSSPQFSNAEFKFTIPESVIASAYSGPFLGISAARSLFMDSVVLFLWSCLDNDEALTASPTASAPTPASSLSRRLAQPNERGKRIASSVQLSSGPRPPTPRCSKYCCASESDPPRPCCCASDLNHSKCSCANAKSRVACAWCRGCWWRVPVPVLIEADADVDHYVNSTART</sequence>
<dbReference type="OrthoDB" id="1867259at2759"/>